<dbReference type="EMBL" id="BK032869">
    <property type="protein sequence ID" value="DAF64893.1"/>
    <property type="molecule type" value="Genomic_DNA"/>
</dbReference>
<proteinExistence type="predicted"/>
<accession>A0A8S5TP29</accession>
<sequence>MKRLSELLQGINHTNPLKESNEAKLLCSNAYYKYREVVEPWKQKQAKNY</sequence>
<evidence type="ECO:0000313" key="1">
    <source>
        <dbReference type="EMBL" id="DAF64893.1"/>
    </source>
</evidence>
<protein>
    <submittedName>
        <fullName evidence="1">Uncharacterized protein</fullName>
    </submittedName>
</protein>
<reference evidence="1" key="1">
    <citation type="journal article" date="2021" name="Proc. Natl. Acad. Sci. U.S.A.">
        <title>A Catalog of Tens of Thousands of Viruses from Human Metagenomes Reveals Hidden Associations with Chronic Diseases.</title>
        <authorList>
            <person name="Tisza M.J."/>
            <person name="Buck C.B."/>
        </authorList>
    </citation>
    <scope>NUCLEOTIDE SEQUENCE</scope>
    <source>
        <strain evidence="1">CttqT1</strain>
    </source>
</reference>
<organism evidence="1">
    <name type="scientific">Siphoviridae sp. cttqT1</name>
    <dbReference type="NCBI Taxonomy" id="2827961"/>
    <lineage>
        <taxon>Viruses</taxon>
        <taxon>Duplodnaviria</taxon>
        <taxon>Heunggongvirae</taxon>
        <taxon>Uroviricota</taxon>
        <taxon>Caudoviricetes</taxon>
    </lineage>
</organism>
<name>A0A8S5TP29_9CAUD</name>